<gene>
    <name evidence="1" type="ORF">GSPATT00012362001</name>
</gene>
<accession>A0D1C1</accession>
<proteinExistence type="predicted"/>
<dbReference type="KEGG" id="ptm:GSPATT00012362001"/>
<dbReference type="GeneID" id="5030020"/>
<protein>
    <submittedName>
        <fullName evidence="1">Uncharacterized protein</fullName>
    </submittedName>
</protein>
<dbReference type="HOGENOM" id="CLU_2710169_0_0_1"/>
<evidence type="ECO:0000313" key="2">
    <source>
        <dbReference type="Proteomes" id="UP000000600"/>
    </source>
</evidence>
<reference evidence="1 2" key="1">
    <citation type="journal article" date="2006" name="Nature">
        <title>Global trends of whole-genome duplications revealed by the ciliate Paramecium tetraurelia.</title>
        <authorList>
            <consortium name="Genoscope"/>
            <person name="Aury J.-M."/>
            <person name="Jaillon O."/>
            <person name="Duret L."/>
            <person name="Noel B."/>
            <person name="Jubin C."/>
            <person name="Porcel B.M."/>
            <person name="Segurens B."/>
            <person name="Daubin V."/>
            <person name="Anthouard V."/>
            <person name="Aiach N."/>
            <person name="Arnaiz O."/>
            <person name="Billaut A."/>
            <person name="Beisson J."/>
            <person name="Blanc I."/>
            <person name="Bouhouche K."/>
            <person name="Camara F."/>
            <person name="Duharcourt S."/>
            <person name="Guigo R."/>
            <person name="Gogendeau D."/>
            <person name="Katinka M."/>
            <person name="Keller A.-M."/>
            <person name="Kissmehl R."/>
            <person name="Klotz C."/>
            <person name="Koll F."/>
            <person name="Le Moue A."/>
            <person name="Lepere C."/>
            <person name="Malinsky S."/>
            <person name="Nowacki M."/>
            <person name="Nowak J.K."/>
            <person name="Plattner H."/>
            <person name="Poulain J."/>
            <person name="Ruiz F."/>
            <person name="Serrano V."/>
            <person name="Zagulski M."/>
            <person name="Dessen P."/>
            <person name="Betermier M."/>
            <person name="Weissenbach J."/>
            <person name="Scarpelli C."/>
            <person name="Schachter V."/>
            <person name="Sperling L."/>
            <person name="Meyer E."/>
            <person name="Cohen J."/>
            <person name="Wincker P."/>
        </authorList>
    </citation>
    <scope>NUCLEOTIDE SEQUENCE [LARGE SCALE GENOMIC DNA]</scope>
    <source>
        <strain evidence="1 2">Stock d4-2</strain>
    </source>
</reference>
<dbReference type="InParanoid" id="A0D1C1"/>
<keyword evidence="2" id="KW-1185">Reference proteome</keyword>
<dbReference type="AlphaFoldDB" id="A0D1C1"/>
<sequence length="73" mass="8639">MGPKNKEYSLYKKDLDQKSGFRVKVRKRENLKDIQKESSQVFQGSPTLKLVPKINISISFFHFQEKVFSTRFI</sequence>
<evidence type="ECO:0000313" key="1">
    <source>
        <dbReference type="EMBL" id="CAK76838.1"/>
    </source>
</evidence>
<dbReference type="RefSeq" id="XP_001444235.1">
    <property type="nucleotide sequence ID" value="XM_001444198.1"/>
</dbReference>
<name>A0D1C1_PARTE</name>
<dbReference type="Proteomes" id="UP000000600">
    <property type="component" value="Unassembled WGS sequence"/>
</dbReference>
<dbReference type="EMBL" id="CT868252">
    <property type="protein sequence ID" value="CAK76838.1"/>
    <property type="molecule type" value="Genomic_DNA"/>
</dbReference>
<organism evidence="1 2">
    <name type="scientific">Paramecium tetraurelia</name>
    <dbReference type="NCBI Taxonomy" id="5888"/>
    <lineage>
        <taxon>Eukaryota</taxon>
        <taxon>Sar</taxon>
        <taxon>Alveolata</taxon>
        <taxon>Ciliophora</taxon>
        <taxon>Intramacronucleata</taxon>
        <taxon>Oligohymenophorea</taxon>
        <taxon>Peniculida</taxon>
        <taxon>Parameciidae</taxon>
        <taxon>Paramecium</taxon>
    </lineage>
</organism>